<protein>
    <submittedName>
        <fullName evidence="1">Uncharacterized protein</fullName>
    </submittedName>
</protein>
<dbReference type="AlphaFoldDB" id="A0ABD3CLG1"/>
<keyword evidence="2" id="KW-1185">Reference proteome</keyword>
<accession>A0ABD3CLG1</accession>
<reference evidence="2" key="1">
    <citation type="journal article" date="2024" name="IScience">
        <title>Strigolactones Initiate the Formation of Haustorium-like Structures in Castilleja.</title>
        <authorList>
            <person name="Buerger M."/>
            <person name="Peterson D."/>
            <person name="Chory J."/>
        </authorList>
    </citation>
    <scope>NUCLEOTIDE SEQUENCE [LARGE SCALE GENOMIC DNA]</scope>
</reference>
<comment type="caution">
    <text evidence="1">The sequence shown here is derived from an EMBL/GenBank/DDBJ whole genome shotgun (WGS) entry which is preliminary data.</text>
</comment>
<name>A0ABD3CLG1_9LAMI</name>
<gene>
    <name evidence="1" type="ORF">CASFOL_023033</name>
</gene>
<proteinExistence type="predicted"/>
<sequence>MDRRQSQPSKDFMNVNLRGRRCPNAIDEDQNKSRSLNLNRLLCRHHEAEADNLQMEEQETYPYPGGPDDNSVLTSYKKHVARALWRGIERGILKTIYHSNKLLEWSIDSNSSFDYFKKIYMVACPWCLLCCTLDVTKMSLML</sequence>
<evidence type="ECO:0000313" key="2">
    <source>
        <dbReference type="Proteomes" id="UP001632038"/>
    </source>
</evidence>
<evidence type="ECO:0000313" key="1">
    <source>
        <dbReference type="EMBL" id="KAL3630049.1"/>
    </source>
</evidence>
<organism evidence="1 2">
    <name type="scientific">Castilleja foliolosa</name>
    <dbReference type="NCBI Taxonomy" id="1961234"/>
    <lineage>
        <taxon>Eukaryota</taxon>
        <taxon>Viridiplantae</taxon>
        <taxon>Streptophyta</taxon>
        <taxon>Embryophyta</taxon>
        <taxon>Tracheophyta</taxon>
        <taxon>Spermatophyta</taxon>
        <taxon>Magnoliopsida</taxon>
        <taxon>eudicotyledons</taxon>
        <taxon>Gunneridae</taxon>
        <taxon>Pentapetalae</taxon>
        <taxon>asterids</taxon>
        <taxon>lamiids</taxon>
        <taxon>Lamiales</taxon>
        <taxon>Orobanchaceae</taxon>
        <taxon>Pedicularideae</taxon>
        <taxon>Castillejinae</taxon>
        <taxon>Castilleja</taxon>
    </lineage>
</organism>
<dbReference type="EMBL" id="JAVIJP010000032">
    <property type="protein sequence ID" value="KAL3630049.1"/>
    <property type="molecule type" value="Genomic_DNA"/>
</dbReference>
<dbReference type="Proteomes" id="UP001632038">
    <property type="component" value="Unassembled WGS sequence"/>
</dbReference>